<evidence type="ECO:0000256" key="4">
    <source>
        <dbReference type="ARBA" id="ARBA00023163"/>
    </source>
</evidence>
<dbReference type="SMART" id="SM00421">
    <property type="entry name" value="HTH_LUXR"/>
    <property type="match status" value="1"/>
</dbReference>
<dbReference type="PROSITE" id="PS50110">
    <property type="entry name" value="RESPONSE_REGULATORY"/>
    <property type="match status" value="1"/>
</dbReference>
<dbReference type="RefSeq" id="WP_219527011.1">
    <property type="nucleotide sequence ID" value="NZ_JAHKRM010000001.1"/>
</dbReference>
<dbReference type="InterPro" id="IPR000792">
    <property type="entry name" value="Tscrpt_reg_LuxR_C"/>
</dbReference>
<gene>
    <name evidence="8" type="ORF">ACFSJ0_26215</name>
</gene>
<dbReference type="InterPro" id="IPR058245">
    <property type="entry name" value="NreC/VraR/RcsB-like_REC"/>
</dbReference>
<dbReference type="PANTHER" id="PTHR43214">
    <property type="entry name" value="TWO-COMPONENT RESPONSE REGULATOR"/>
    <property type="match status" value="1"/>
</dbReference>
<name>A0ABW4GDB2_9ACTN</name>
<feature type="domain" description="Response regulatory" evidence="7">
    <location>
        <begin position="3"/>
        <end position="119"/>
    </location>
</feature>
<keyword evidence="9" id="KW-1185">Reference proteome</keyword>
<evidence type="ECO:0000256" key="1">
    <source>
        <dbReference type="ARBA" id="ARBA00022553"/>
    </source>
</evidence>
<keyword evidence="1 5" id="KW-0597">Phosphoprotein</keyword>
<comment type="caution">
    <text evidence="8">The sequence shown here is derived from an EMBL/GenBank/DDBJ whole genome shotgun (WGS) entry which is preliminary data.</text>
</comment>
<dbReference type="SMART" id="SM00448">
    <property type="entry name" value="REC"/>
    <property type="match status" value="1"/>
</dbReference>
<dbReference type="InterPro" id="IPR001789">
    <property type="entry name" value="Sig_transdc_resp-reg_receiver"/>
</dbReference>
<evidence type="ECO:0000313" key="8">
    <source>
        <dbReference type="EMBL" id="MFD1540576.1"/>
    </source>
</evidence>
<accession>A0ABW4GDB2</accession>
<evidence type="ECO:0000313" key="9">
    <source>
        <dbReference type="Proteomes" id="UP001597097"/>
    </source>
</evidence>
<dbReference type="PROSITE" id="PS00622">
    <property type="entry name" value="HTH_LUXR_1"/>
    <property type="match status" value="1"/>
</dbReference>
<proteinExistence type="predicted"/>
<dbReference type="CDD" id="cd06170">
    <property type="entry name" value="LuxR_C_like"/>
    <property type="match status" value="1"/>
</dbReference>
<feature type="modified residue" description="4-aspartylphosphate" evidence="5">
    <location>
        <position position="54"/>
    </location>
</feature>
<sequence>MIRVLVVDDEALVRSGLRMILETADDIVVVGEARDGEEAVGAAARLRPHVVLMDVRMPGTDGLTAAARVLATADPPKLVMLTTFDLDEYVHEALRLGAVGFLLKDTPPRDLTAAVRTVAAGQAMLSPSVTRRLIDAFVDKAPSRSESARRRLASLTGREEDVIRALARGLSNAEIGRDLRLSEATVKAHVSRVLAKLGLTNRVQAAILVHDADL</sequence>
<evidence type="ECO:0000259" key="6">
    <source>
        <dbReference type="PROSITE" id="PS50043"/>
    </source>
</evidence>
<keyword evidence="2" id="KW-0805">Transcription regulation</keyword>
<dbReference type="EMBL" id="JBHUCM010000019">
    <property type="protein sequence ID" value="MFD1540576.1"/>
    <property type="molecule type" value="Genomic_DNA"/>
</dbReference>
<dbReference type="CDD" id="cd17535">
    <property type="entry name" value="REC_NarL-like"/>
    <property type="match status" value="1"/>
</dbReference>
<organism evidence="8 9">
    <name type="scientific">Nonomuraea guangzhouensis</name>
    <dbReference type="NCBI Taxonomy" id="1291555"/>
    <lineage>
        <taxon>Bacteria</taxon>
        <taxon>Bacillati</taxon>
        <taxon>Actinomycetota</taxon>
        <taxon>Actinomycetes</taxon>
        <taxon>Streptosporangiales</taxon>
        <taxon>Streptosporangiaceae</taxon>
        <taxon>Nonomuraea</taxon>
    </lineage>
</organism>
<dbReference type="Pfam" id="PF00072">
    <property type="entry name" value="Response_reg"/>
    <property type="match status" value="1"/>
</dbReference>
<evidence type="ECO:0000259" key="7">
    <source>
        <dbReference type="PROSITE" id="PS50110"/>
    </source>
</evidence>
<keyword evidence="3" id="KW-0238">DNA-binding</keyword>
<keyword evidence="4" id="KW-0804">Transcription</keyword>
<evidence type="ECO:0000256" key="3">
    <source>
        <dbReference type="ARBA" id="ARBA00023125"/>
    </source>
</evidence>
<protein>
    <submittedName>
        <fullName evidence="8">Response regulator</fullName>
    </submittedName>
</protein>
<dbReference type="InterPro" id="IPR039420">
    <property type="entry name" value="WalR-like"/>
</dbReference>
<reference evidence="9" key="1">
    <citation type="journal article" date="2019" name="Int. J. Syst. Evol. Microbiol.">
        <title>The Global Catalogue of Microorganisms (GCM) 10K type strain sequencing project: providing services to taxonomists for standard genome sequencing and annotation.</title>
        <authorList>
            <consortium name="The Broad Institute Genomics Platform"/>
            <consortium name="The Broad Institute Genome Sequencing Center for Infectious Disease"/>
            <person name="Wu L."/>
            <person name="Ma J."/>
        </authorList>
    </citation>
    <scope>NUCLEOTIDE SEQUENCE [LARGE SCALE GENOMIC DNA]</scope>
    <source>
        <strain evidence="9">CGMCC 1.15399</strain>
    </source>
</reference>
<evidence type="ECO:0000256" key="5">
    <source>
        <dbReference type="PROSITE-ProRule" id="PRU00169"/>
    </source>
</evidence>
<evidence type="ECO:0000256" key="2">
    <source>
        <dbReference type="ARBA" id="ARBA00023015"/>
    </source>
</evidence>
<feature type="domain" description="HTH luxR-type" evidence="6">
    <location>
        <begin position="148"/>
        <end position="213"/>
    </location>
</feature>
<dbReference type="Pfam" id="PF00196">
    <property type="entry name" value="GerE"/>
    <property type="match status" value="1"/>
</dbReference>
<dbReference type="PANTHER" id="PTHR43214:SF24">
    <property type="entry name" value="TRANSCRIPTIONAL REGULATORY PROTEIN NARL-RELATED"/>
    <property type="match status" value="1"/>
</dbReference>
<dbReference type="PROSITE" id="PS50043">
    <property type="entry name" value="HTH_LUXR_2"/>
    <property type="match status" value="1"/>
</dbReference>
<dbReference type="Proteomes" id="UP001597097">
    <property type="component" value="Unassembled WGS sequence"/>
</dbReference>